<dbReference type="GO" id="GO:0005886">
    <property type="term" value="C:plasma membrane"/>
    <property type="evidence" value="ECO:0007669"/>
    <property type="project" value="UniProtKB-SubCell"/>
</dbReference>
<keyword evidence="6 7" id="KW-0472">Membrane</keyword>
<feature type="transmembrane region" description="Helical" evidence="7">
    <location>
        <begin position="76"/>
        <end position="94"/>
    </location>
</feature>
<dbReference type="InterPro" id="IPR000620">
    <property type="entry name" value="EamA_dom"/>
</dbReference>
<dbReference type="PANTHER" id="PTHR32322:SF18">
    <property type="entry name" value="S-ADENOSYLMETHIONINE_S-ADENOSYLHOMOCYSTEINE TRANSPORTER"/>
    <property type="match status" value="1"/>
</dbReference>
<evidence type="ECO:0000256" key="2">
    <source>
        <dbReference type="ARBA" id="ARBA00007362"/>
    </source>
</evidence>
<sequence length="294" mass="32213">MSDRIKGIAMAATGAIFWGSSGIAGQYLLNVIGFSPEWLSSFRMLTAGILLLIFDITQNRQNIFEILKKTKNLKDLVIFGVFGVLGAQYTYFVTIKASNAAVATVLQYLMPIILVIWACIKEKRKPRKIEMLCAILATLGTFFIVTHGNYETLQVSPKALTWGLISALCAAVYTMQPQEILKKYRTSLVVGWAMIIGGICLLCYALTTPFVGQINTESVAAFIYVVIFGTVIAFGLFLASTKYIKPQEAGIVGALEPLSSVIFSIIIFAITFGIYELVGMALIISAVIFVTRQK</sequence>
<keyword evidence="3" id="KW-1003">Cell membrane</keyword>
<keyword evidence="4 7" id="KW-0812">Transmembrane</keyword>
<feature type="domain" description="EamA" evidence="8">
    <location>
        <begin position="159"/>
        <end position="291"/>
    </location>
</feature>
<feature type="transmembrane region" description="Helical" evidence="7">
    <location>
        <begin position="38"/>
        <end position="56"/>
    </location>
</feature>
<dbReference type="RefSeq" id="WP_007554924.1">
    <property type="nucleotide sequence ID" value="NZ_AENT01000024.1"/>
</dbReference>
<evidence type="ECO:0000256" key="5">
    <source>
        <dbReference type="ARBA" id="ARBA00022989"/>
    </source>
</evidence>
<name>E4L9S7_9FIRM</name>
<evidence type="ECO:0000256" key="3">
    <source>
        <dbReference type="ARBA" id="ARBA00022475"/>
    </source>
</evidence>
<comment type="similarity">
    <text evidence="2">Belongs to the EamA transporter family.</text>
</comment>
<evidence type="ECO:0000256" key="4">
    <source>
        <dbReference type="ARBA" id="ARBA00022692"/>
    </source>
</evidence>
<dbReference type="OrthoDB" id="9810818at2"/>
<feature type="transmembrane region" description="Helical" evidence="7">
    <location>
        <begin position="219"/>
        <end position="240"/>
    </location>
</feature>
<comment type="subcellular location">
    <subcellularLocation>
        <location evidence="1">Cell membrane</location>
        <topology evidence="1">Multi-pass membrane protein</topology>
    </subcellularLocation>
</comment>
<gene>
    <name evidence="9" type="ORF">HMPREF9220_0508</name>
</gene>
<keyword evidence="5 7" id="KW-1133">Transmembrane helix</keyword>
<protein>
    <submittedName>
        <fullName evidence="9">Putative membrane protein</fullName>
    </submittedName>
</protein>
<evidence type="ECO:0000256" key="1">
    <source>
        <dbReference type="ARBA" id="ARBA00004651"/>
    </source>
</evidence>
<dbReference type="InterPro" id="IPR050638">
    <property type="entry name" value="AA-Vitamin_Transporters"/>
</dbReference>
<evidence type="ECO:0000256" key="7">
    <source>
        <dbReference type="SAM" id="Phobius"/>
    </source>
</evidence>
<feature type="domain" description="EamA" evidence="8">
    <location>
        <begin position="6"/>
        <end position="146"/>
    </location>
</feature>
<dbReference type="Pfam" id="PF00892">
    <property type="entry name" value="EamA"/>
    <property type="match status" value="2"/>
</dbReference>
<feature type="transmembrane region" description="Helical" evidence="7">
    <location>
        <begin position="100"/>
        <end position="120"/>
    </location>
</feature>
<dbReference type="InterPro" id="IPR037185">
    <property type="entry name" value="EmrE-like"/>
</dbReference>
<evidence type="ECO:0000313" key="9">
    <source>
        <dbReference type="EMBL" id="EFR42630.1"/>
    </source>
</evidence>
<feature type="transmembrane region" description="Helical" evidence="7">
    <location>
        <begin position="129"/>
        <end position="147"/>
    </location>
</feature>
<dbReference type="AlphaFoldDB" id="E4L9S7"/>
<dbReference type="EMBL" id="AENT01000024">
    <property type="protein sequence ID" value="EFR42630.1"/>
    <property type="molecule type" value="Genomic_DNA"/>
</dbReference>
<dbReference type="PANTHER" id="PTHR32322">
    <property type="entry name" value="INNER MEMBRANE TRANSPORTER"/>
    <property type="match status" value="1"/>
</dbReference>
<proteinExistence type="inferred from homology"/>
<accession>E4L9S7</accession>
<dbReference type="Proteomes" id="UP000004594">
    <property type="component" value="Unassembled WGS sequence"/>
</dbReference>
<reference evidence="9 10" key="1">
    <citation type="submission" date="2010-11" db="EMBL/GenBank/DDBJ databases">
        <authorList>
            <person name="Durkin A.S."/>
            <person name="Madupu R."/>
            <person name="Torralba M."/>
            <person name="Gillis M."/>
            <person name="Methe B."/>
            <person name="Sutton G."/>
            <person name="Nelson K.E."/>
        </authorList>
    </citation>
    <scope>NUCLEOTIDE SEQUENCE [LARGE SCALE GENOMIC DNA]</scope>
    <source>
        <strain evidence="9 10">UPII 345-E</strain>
    </source>
</reference>
<feature type="transmembrane region" description="Helical" evidence="7">
    <location>
        <begin position="261"/>
        <end position="290"/>
    </location>
</feature>
<comment type="caution">
    <text evidence="9">The sequence shown here is derived from an EMBL/GenBank/DDBJ whole genome shotgun (WGS) entry which is preliminary data.</text>
</comment>
<organism evidence="9 10">
    <name type="scientific">Dialister micraerophilus UPII 345-E</name>
    <dbReference type="NCBI Taxonomy" id="910314"/>
    <lineage>
        <taxon>Bacteria</taxon>
        <taxon>Bacillati</taxon>
        <taxon>Bacillota</taxon>
        <taxon>Negativicutes</taxon>
        <taxon>Veillonellales</taxon>
        <taxon>Veillonellaceae</taxon>
        <taxon>Dialister</taxon>
    </lineage>
</organism>
<evidence type="ECO:0000256" key="6">
    <source>
        <dbReference type="ARBA" id="ARBA00023136"/>
    </source>
</evidence>
<feature type="transmembrane region" description="Helical" evidence="7">
    <location>
        <begin position="188"/>
        <end position="207"/>
    </location>
</feature>
<evidence type="ECO:0000259" key="8">
    <source>
        <dbReference type="Pfam" id="PF00892"/>
    </source>
</evidence>
<dbReference type="eggNOG" id="COG0697">
    <property type="taxonomic scope" value="Bacteria"/>
</dbReference>
<evidence type="ECO:0000313" key="10">
    <source>
        <dbReference type="Proteomes" id="UP000004594"/>
    </source>
</evidence>
<dbReference type="SUPFAM" id="SSF103481">
    <property type="entry name" value="Multidrug resistance efflux transporter EmrE"/>
    <property type="match status" value="2"/>
</dbReference>